<sequence>MSSHIGLIRATASLVLALFVIASSASSPDCVYTLYVETGSVVKAGTNSKISVTLSDSSKTSVWIPDLKKWGLMGRKHDYFERGSVDVFTGLAPCIGAPICRINITSDGAGSHHGWLCNSVEITSTGHRMGCSQSIFYVDQWLSTDAPPYNLSAVVNGCGDFAARKSVGPFVFARPIGSVSATAAKRSARNSF</sequence>
<feature type="signal peptide" evidence="2">
    <location>
        <begin position="1"/>
        <end position="25"/>
    </location>
</feature>
<comment type="caution">
    <text evidence="4">The sequence shown here is derived from an EMBL/GenBank/DDBJ whole genome shotgun (WGS) entry which is preliminary data.</text>
</comment>
<dbReference type="PANTHER" id="PTHR31718:SF47">
    <property type="entry name" value="OS06G0206401 PROTEIN"/>
    <property type="match status" value="1"/>
</dbReference>
<evidence type="ECO:0000259" key="3">
    <source>
        <dbReference type="PROSITE" id="PS50095"/>
    </source>
</evidence>
<comment type="caution">
    <text evidence="1">Lacks conserved residue(s) required for the propagation of feature annotation.</text>
</comment>
<dbReference type="Proteomes" id="UP000298416">
    <property type="component" value="Unassembled WGS sequence"/>
</dbReference>
<keyword evidence="2" id="KW-0732">Signal</keyword>
<dbReference type="EMBL" id="PNBA02000022">
    <property type="protein sequence ID" value="KAG6385643.1"/>
    <property type="molecule type" value="Genomic_DNA"/>
</dbReference>
<reference evidence="4" key="1">
    <citation type="submission" date="2018-01" db="EMBL/GenBank/DDBJ databases">
        <authorList>
            <person name="Mao J.F."/>
        </authorList>
    </citation>
    <scope>NUCLEOTIDE SEQUENCE</scope>
    <source>
        <strain evidence="4">Huo1</strain>
        <tissue evidence="4">Leaf</tissue>
    </source>
</reference>
<feature type="chain" id="PRO_5036465150" description="PLAT domain-containing protein" evidence="2">
    <location>
        <begin position="26"/>
        <end position="192"/>
    </location>
</feature>
<dbReference type="PANTHER" id="PTHR31718">
    <property type="entry name" value="PLAT DOMAIN-CONTAINING PROTEIN"/>
    <property type="match status" value="1"/>
</dbReference>
<protein>
    <recommendedName>
        <fullName evidence="3">PLAT domain-containing protein</fullName>
    </recommendedName>
</protein>
<name>A0A8X8W097_SALSN</name>
<dbReference type="Gene3D" id="2.60.60.20">
    <property type="entry name" value="PLAT/LH2 domain"/>
    <property type="match status" value="1"/>
</dbReference>
<dbReference type="InterPro" id="IPR036392">
    <property type="entry name" value="PLAT/LH2_dom_sf"/>
</dbReference>
<organism evidence="4">
    <name type="scientific">Salvia splendens</name>
    <name type="common">Scarlet sage</name>
    <dbReference type="NCBI Taxonomy" id="180675"/>
    <lineage>
        <taxon>Eukaryota</taxon>
        <taxon>Viridiplantae</taxon>
        <taxon>Streptophyta</taxon>
        <taxon>Embryophyta</taxon>
        <taxon>Tracheophyta</taxon>
        <taxon>Spermatophyta</taxon>
        <taxon>Magnoliopsida</taxon>
        <taxon>eudicotyledons</taxon>
        <taxon>Gunneridae</taxon>
        <taxon>Pentapetalae</taxon>
        <taxon>asterids</taxon>
        <taxon>lamiids</taxon>
        <taxon>Lamiales</taxon>
        <taxon>Lamiaceae</taxon>
        <taxon>Nepetoideae</taxon>
        <taxon>Mentheae</taxon>
        <taxon>Salviinae</taxon>
        <taxon>Salvia</taxon>
        <taxon>Salvia subgen. Calosphace</taxon>
        <taxon>core Calosphace</taxon>
    </lineage>
</organism>
<dbReference type="PROSITE" id="PS50095">
    <property type="entry name" value="PLAT"/>
    <property type="match status" value="1"/>
</dbReference>
<gene>
    <name evidence="4" type="ORF">SASPL_154479</name>
</gene>
<proteinExistence type="predicted"/>
<evidence type="ECO:0000256" key="1">
    <source>
        <dbReference type="PROSITE-ProRule" id="PRU00152"/>
    </source>
</evidence>
<dbReference type="OrthoDB" id="5322100at2759"/>
<dbReference type="Pfam" id="PF06232">
    <property type="entry name" value="ATS3"/>
    <property type="match status" value="1"/>
</dbReference>
<feature type="domain" description="PLAT" evidence="3">
    <location>
        <begin position="30"/>
        <end position="156"/>
    </location>
</feature>
<dbReference type="InterPro" id="IPR001024">
    <property type="entry name" value="PLAT/LH2_dom"/>
</dbReference>
<evidence type="ECO:0000256" key="2">
    <source>
        <dbReference type="SAM" id="SignalP"/>
    </source>
</evidence>
<evidence type="ECO:0000313" key="4">
    <source>
        <dbReference type="EMBL" id="KAG6385643.1"/>
    </source>
</evidence>
<dbReference type="InterPro" id="IPR010417">
    <property type="entry name" value="Embryo-specific_ATS3"/>
</dbReference>
<reference evidence="4" key="2">
    <citation type="submission" date="2020-08" db="EMBL/GenBank/DDBJ databases">
        <title>Plant Genome Project.</title>
        <authorList>
            <person name="Zhang R.-G."/>
        </authorList>
    </citation>
    <scope>NUCLEOTIDE SEQUENCE</scope>
    <source>
        <strain evidence="4">Huo1</strain>
        <tissue evidence="4">Leaf</tissue>
    </source>
</reference>
<dbReference type="AlphaFoldDB" id="A0A8X8W097"/>
<dbReference type="SUPFAM" id="SSF49723">
    <property type="entry name" value="Lipase/lipooxygenase domain (PLAT/LH2 domain)"/>
    <property type="match status" value="1"/>
</dbReference>
<keyword evidence="5" id="KW-1185">Reference proteome</keyword>
<evidence type="ECO:0000313" key="5">
    <source>
        <dbReference type="Proteomes" id="UP000298416"/>
    </source>
</evidence>
<accession>A0A8X8W097</accession>